<dbReference type="Proteomes" id="UP000299102">
    <property type="component" value="Unassembled WGS sequence"/>
</dbReference>
<gene>
    <name evidence="1" type="ORF">EVAR_64036_1</name>
</gene>
<organism evidence="1 2">
    <name type="scientific">Eumeta variegata</name>
    <name type="common">Bagworm moth</name>
    <name type="synonym">Eumeta japonica</name>
    <dbReference type="NCBI Taxonomy" id="151549"/>
    <lineage>
        <taxon>Eukaryota</taxon>
        <taxon>Metazoa</taxon>
        <taxon>Ecdysozoa</taxon>
        <taxon>Arthropoda</taxon>
        <taxon>Hexapoda</taxon>
        <taxon>Insecta</taxon>
        <taxon>Pterygota</taxon>
        <taxon>Neoptera</taxon>
        <taxon>Endopterygota</taxon>
        <taxon>Lepidoptera</taxon>
        <taxon>Glossata</taxon>
        <taxon>Ditrysia</taxon>
        <taxon>Tineoidea</taxon>
        <taxon>Psychidae</taxon>
        <taxon>Oiketicinae</taxon>
        <taxon>Eumeta</taxon>
    </lineage>
</organism>
<comment type="caution">
    <text evidence="1">The sequence shown here is derived from an EMBL/GenBank/DDBJ whole genome shotgun (WGS) entry which is preliminary data.</text>
</comment>
<keyword evidence="2" id="KW-1185">Reference proteome</keyword>
<sequence>MLQWQSVSGFRGARSRIAMCGGGRAERGARARDASGAHRPRPCRPAVTVLRDLYLYLLLPVLSLLNGPVRVPDRRVGSLRGKRRGRSVALD</sequence>
<protein>
    <submittedName>
        <fullName evidence="1">Uncharacterized protein</fullName>
    </submittedName>
</protein>
<name>A0A4C1Z621_EUMVA</name>
<evidence type="ECO:0000313" key="2">
    <source>
        <dbReference type="Proteomes" id="UP000299102"/>
    </source>
</evidence>
<evidence type="ECO:0000313" key="1">
    <source>
        <dbReference type="EMBL" id="GBP82514.1"/>
    </source>
</evidence>
<reference evidence="1 2" key="1">
    <citation type="journal article" date="2019" name="Commun. Biol.">
        <title>The bagworm genome reveals a unique fibroin gene that provides high tensile strength.</title>
        <authorList>
            <person name="Kono N."/>
            <person name="Nakamura H."/>
            <person name="Ohtoshi R."/>
            <person name="Tomita M."/>
            <person name="Numata K."/>
            <person name="Arakawa K."/>
        </authorList>
    </citation>
    <scope>NUCLEOTIDE SEQUENCE [LARGE SCALE GENOMIC DNA]</scope>
</reference>
<dbReference type="EMBL" id="BGZK01001569">
    <property type="protein sequence ID" value="GBP82514.1"/>
    <property type="molecule type" value="Genomic_DNA"/>
</dbReference>
<accession>A0A4C1Z621</accession>
<dbReference type="AlphaFoldDB" id="A0A4C1Z621"/>
<proteinExistence type="predicted"/>